<evidence type="ECO:0000313" key="7">
    <source>
        <dbReference type="EMBL" id="CAE0838247.1"/>
    </source>
</evidence>
<evidence type="ECO:0000256" key="3">
    <source>
        <dbReference type="ARBA" id="ARBA00022912"/>
    </source>
</evidence>
<reference evidence="7" key="1">
    <citation type="submission" date="2021-01" db="EMBL/GenBank/DDBJ databases">
        <authorList>
            <person name="Corre E."/>
            <person name="Pelletier E."/>
            <person name="Niang G."/>
            <person name="Scheremetjew M."/>
            <person name="Finn R."/>
            <person name="Kale V."/>
            <person name="Holt S."/>
            <person name="Cochrane G."/>
            <person name="Meng A."/>
            <person name="Brown T."/>
            <person name="Cohen L."/>
        </authorList>
    </citation>
    <scope>NUCLEOTIDE SEQUENCE</scope>
    <source>
        <strain evidence="7">CCMP1594</strain>
    </source>
</reference>
<evidence type="ECO:0000256" key="4">
    <source>
        <dbReference type="ARBA" id="ARBA00047761"/>
    </source>
</evidence>
<dbReference type="Gene3D" id="3.90.190.10">
    <property type="entry name" value="Protein tyrosine phosphatase superfamily"/>
    <property type="match status" value="1"/>
</dbReference>
<proteinExistence type="inferred from homology"/>
<accession>A0A7S4LMA4</accession>
<comment type="catalytic activity">
    <reaction evidence="4">
        <text>O-phospho-L-seryl-[protein] + H2O = L-seryl-[protein] + phosphate</text>
        <dbReference type="Rhea" id="RHEA:20629"/>
        <dbReference type="Rhea" id="RHEA-COMP:9863"/>
        <dbReference type="Rhea" id="RHEA-COMP:11604"/>
        <dbReference type="ChEBI" id="CHEBI:15377"/>
        <dbReference type="ChEBI" id="CHEBI:29999"/>
        <dbReference type="ChEBI" id="CHEBI:43474"/>
        <dbReference type="ChEBI" id="CHEBI:83421"/>
        <dbReference type="EC" id="3.1.3.16"/>
    </reaction>
</comment>
<evidence type="ECO:0000259" key="6">
    <source>
        <dbReference type="PROSITE" id="PS50056"/>
    </source>
</evidence>
<organism evidence="7">
    <name type="scientific">Eutreptiella gymnastica</name>
    <dbReference type="NCBI Taxonomy" id="73025"/>
    <lineage>
        <taxon>Eukaryota</taxon>
        <taxon>Discoba</taxon>
        <taxon>Euglenozoa</taxon>
        <taxon>Euglenida</taxon>
        <taxon>Spirocuta</taxon>
        <taxon>Euglenophyceae</taxon>
        <taxon>Eutreptiales</taxon>
        <taxon>Eutreptiaceae</taxon>
        <taxon>Eutreptiella</taxon>
    </lineage>
</organism>
<protein>
    <recommendedName>
        <fullName evidence="6">Tyrosine specific protein phosphatases domain-containing protein</fullName>
    </recommendedName>
</protein>
<dbReference type="AlphaFoldDB" id="A0A7S4LMA4"/>
<dbReference type="PANTHER" id="PTHR45948:SF2">
    <property type="entry name" value="DUAL SPECIFICITY PROTEIN PHOSPHATASE"/>
    <property type="match status" value="1"/>
</dbReference>
<dbReference type="GO" id="GO:0004722">
    <property type="term" value="F:protein serine/threonine phosphatase activity"/>
    <property type="evidence" value="ECO:0007669"/>
    <property type="project" value="UniProtKB-EC"/>
</dbReference>
<dbReference type="InterPro" id="IPR000387">
    <property type="entry name" value="Tyr_Pase_dom"/>
</dbReference>
<dbReference type="GO" id="GO:0007165">
    <property type="term" value="P:signal transduction"/>
    <property type="evidence" value="ECO:0007669"/>
    <property type="project" value="TreeGrafter"/>
</dbReference>
<name>A0A7S4LMA4_9EUGL</name>
<keyword evidence="2" id="KW-0378">Hydrolase</keyword>
<comment type="similarity">
    <text evidence="1">Belongs to the protein-tyrosine phosphatase family. Non-receptor class dual specificity subfamily.</text>
</comment>
<feature type="domain" description="Tyrosine specific protein phosphatases" evidence="6">
    <location>
        <begin position="168"/>
        <end position="206"/>
    </location>
</feature>
<dbReference type="GO" id="GO:0005829">
    <property type="term" value="C:cytosol"/>
    <property type="evidence" value="ECO:0007669"/>
    <property type="project" value="TreeGrafter"/>
</dbReference>
<dbReference type="Pfam" id="PF00782">
    <property type="entry name" value="DSPc"/>
    <property type="match status" value="1"/>
</dbReference>
<dbReference type="PANTHER" id="PTHR45948">
    <property type="entry name" value="DUAL SPECIFICITY PROTEIN PHOSPHATASE DDB_G0269404-RELATED"/>
    <property type="match status" value="1"/>
</dbReference>
<evidence type="ECO:0000256" key="1">
    <source>
        <dbReference type="ARBA" id="ARBA00008601"/>
    </source>
</evidence>
<dbReference type="InterPro" id="IPR000340">
    <property type="entry name" value="Dual-sp_phosphatase_cat-dom"/>
</dbReference>
<dbReference type="PROSITE" id="PS50056">
    <property type="entry name" value="TYR_PHOSPHATASE_2"/>
    <property type="match status" value="1"/>
</dbReference>
<gene>
    <name evidence="7" type="ORF">EGYM00163_LOCUS49619</name>
</gene>
<dbReference type="CDD" id="cd14498">
    <property type="entry name" value="DSP"/>
    <property type="match status" value="1"/>
</dbReference>
<dbReference type="InterPro" id="IPR020422">
    <property type="entry name" value="TYR_PHOSPHATASE_DUAL_dom"/>
</dbReference>
<dbReference type="EMBL" id="HBJA01144091">
    <property type="protein sequence ID" value="CAE0838247.1"/>
    <property type="molecule type" value="Transcribed_RNA"/>
</dbReference>
<dbReference type="InterPro" id="IPR029021">
    <property type="entry name" value="Prot-tyrosine_phosphatase-like"/>
</dbReference>
<evidence type="ECO:0000256" key="2">
    <source>
        <dbReference type="ARBA" id="ARBA00022801"/>
    </source>
</evidence>
<dbReference type="SUPFAM" id="SSF52799">
    <property type="entry name" value="(Phosphotyrosine protein) phosphatases II"/>
    <property type="match status" value="1"/>
</dbReference>
<comment type="catalytic activity">
    <reaction evidence="5">
        <text>O-phospho-L-threonyl-[protein] + H2O = L-threonyl-[protein] + phosphate</text>
        <dbReference type="Rhea" id="RHEA:47004"/>
        <dbReference type="Rhea" id="RHEA-COMP:11060"/>
        <dbReference type="Rhea" id="RHEA-COMP:11605"/>
        <dbReference type="ChEBI" id="CHEBI:15377"/>
        <dbReference type="ChEBI" id="CHEBI:30013"/>
        <dbReference type="ChEBI" id="CHEBI:43474"/>
        <dbReference type="ChEBI" id="CHEBI:61977"/>
        <dbReference type="EC" id="3.1.3.16"/>
    </reaction>
</comment>
<keyword evidence="3" id="KW-0904">Protein phosphatase</keyword>
<dbReference type="SMART" id="SM00195">
    <property type="entry name" value="DSPc"/>
    <property type="match status" value="1"/>
</dbReference>
<sequence>MSIKDQLTFSGTASEAGVPCPAFTPNKLLKTSPKCCSCFCQFLEHSQAAVTDEQVRIFIEQQNHKGRVSLVLKEEESGCGQLYVGGFQACQAEWLSSNAVAHVVNTALGLETFFVGWGKQLPQLREKLGLQIFRCDWEDRSSQKIWPSEALREGVRFVGTAVLAKHNVLIHCAQGKSRSVALAVAFLVVWFGWTVDRALCFVQRRRAIAEPNPGFMQDLEAFAQSPDVLLLRQDLLGKTEPQALPDEGGA</sequence>
<dbReference type="GO" id="GO:0004725">
    <property type="term" value="F:protein tyrosine phosphatase activity"/>
    <property type="evidence" value="ECO:0007669"/>
    <property type="project" value="TreeGrafter"/>
</dbReference>
<evidence type="ECO:0000256" key="5">
    <source>
        <dbReference type="ARBA" id="ARBA00048336"/>
    </source>
</evidence>